<dbReference type="InterPro" id="IPR027417">
    <property type="entry name" value="P-loop_NTPase"/>
</dbReference>
<feature type="transmembrane region" description="Helical" evidence="7">
    <location>
        <begin position="29"/>
        <end position="47"/>
    </location>
</feature>
<dbReference type="InterPro" id="IPR003856">
    <property type="entry name" value="LPS_length_determ_N"/>
</dbReference>
<dbReference type="Proteomes" id="UP000191905">
    <property type="component" value="Unassembled WGS sequence"/>
</dbReference>
<dbReference type="Pfam" id="PF02706">
    <property type="entry name" value="Wzz"/>
    <property type="match status" value="1"/>
</dbReference>
<evidence type="ECO:0000256" key="1">
    <source>
        <dbReference type="ARBA" id="ARBA00004651"/>
    </source>
</evidence>
<evidence type="ECO:0000313" key="9">
    <source>
        <dbReference type="EMBL" id="OQM77597.1"/>
    </source>
</evidence>
<keyword evidence="5 7" id="KW-0472">Membrane</keyword>
<comment type="subcellular location">
    <subcellularLocation>
        <location evidence="1">Cell membrane</location>
        <topology evidence="1">Multi-pass membrane protein</topology>
    </subcellularLocation>
</comment>
<protein>
    <submittedName>
        <fullName evidence="9">Chain-length determining protein</fullName>
    </submittedName>
</protein>
<reference evidence="9 10" key="1">
    <citation type="journal article" date="2016" name="Int. J. Syst. Evol. Microbiol.">
        <title>Pseudaminobacter manganicus sp. nov., isolated from sludge of a manganese mine.</title>
        <authorList>
            <person name="Li J."/>
            <person name="Huang J."/>
            <person name="Liao S."/>
            <person name="Wang G."/>
        </authorList>
    </citation>
    <scope>NUCLEOTIDE SEQUENCE [LARGE SCALE GENOMIC DNA]</scope>
    <source>
        <strain evidence="9 10">JH-7</strain>
    </source>
</reference>
<evidence type="ECO:0000256" key="6">
    <source>
        <dbReference type="SAM" id="Coils"/>
    </source>
</evidence>
<dbReference type="PANTHER" id="PTHR32309:SF13">
    <property type="entry name" value="FERRIC ENTEROBACTIN TRANSPORT PROTEIN FEPE"/>
    <property type="match status" value="1"/>
</dbReference>
<dbReference type="STRING" id="1873176.BFN67_01810"/>
<feature type="domain" description="Polysaccharide chain length determinant N-terminal" evidence="8">
    <location>
        <begin position="12"/>
        <end position="105"/>
    </location>
</feature>
<dbReference type="AlphaFoldDB" id="A0A1V8RWP5"/>
<keyword evidence="2" id="KW-1003">Cell membrane</keyword>
<dbReference type="SUPFAM" id="SSF52540">
    <property type="entry name" value="P-loop containing nucleoside triphosphate hydrolases"/>
    <property type="match status" value="1"/>
</dbReference>
<evidence type="ECO:0000256" key="3">
    <source>
        <dbReference type="ARBA" id="ARBA00022692"/>
    </source>
</evidence>
<dbReference type="Gene3D" id="3.40.50.300">
    <property type="entry name" value="P-loop containing nucleotide triphosphate hydrolases"/>
    <property type="match status" value="1"/>
</dbReference>
<keyword evidence="3 7" id="KW-0812">Transmembrane</keyword>
<sequence>MSGNQSAAADLDVDLGALFASLGRNSLRILLVGITVAGIAFLAAWFATPQYQSEARLLIETRESVFTRPNAGADSDRPILDAEGVASQVQLIGSTDILKQVAEKLGLAKLPEFDGAKVSALGRLMTAVGLQTDAGETTADERVLKKVREKLSVYNVENSRVIVIQFSSQDPRLAAEVPNAIADAYIAMQGHAKLQSNTAATEWLAPEIADLSRKVKDAEAKVADYRASSDLLIGQNNAVLATQQLSEISSELSRVRASRASAEATADSVRNALNGGSSLGAIPAVLSSSLIQRLRERQVEIKSEIADLSTTLLDNHPRIRGLRAQLADLDRQIQVEAQKVLASLETEAKTAQSREDQLIAEVNKLKAASARAGEEQVELNALQRQATAQRQLLESYMTRYREAASRQDRNYLPVDARVFSRAIIPAQPYFPKIVPIVGAAFAASLLLMAVGTLLRELFSGRAMRPAPGARFADVEQVNMPVSEPETVEIPATPIIEPKPDSRTEVESEQEPAAAIVEDARQPDADATRQLENNIPLANSSLGEVNIDGAAEKLISGRARRALFVSPEGDEAAASSILVARAVADAGWRVLLLDLTASGAASRAMLDSALFPGITNLLASQAQFSDVIHSDHYSDCHVIPVGTADPVRAMRAADRLPIIMQSLATAYDLVAVECGPTDAWAIRRLADGDGTVVLVSVLEPTDAVTEAAVSLIENGYPDLILVTPVGGETPGTPIPGRSAA</sequence>
<dbReference type="InterPro" id="IPR050445">
    <property type="entry name" value="Bact_polysacc_biosynth/exp"/>
</dbReference>
<comment type="caution">
    <text evidence="9">The sequence shown here is derived from an EMBL/GenBank/DDBJ whole genome shotgun (WGS) entry which is preliminary data.</text>
</comment>
<keyword evidence="10" id="KW-1185">Reference proteome</keyword>
<keyword evidence="4 7" id="KW-1133">Transmembrane helix</keyword>
<dbReference type="OrthoDB" id="7786248at2"/>
<accession>A0A1V8RWP5</accession>
<name>A0A1V8RWP5_9HYPH</name>
<dbReference type="RefSeq" id="WP_080917861.1">
    <property type="nucleotide sequence ID" value="NZ_MDET01000001.1"/>
</dbReference>
<evidence type="ECO:0000259" key="8">
    <source>
        <dbReference type="Pfam" id="PF02706"/>
    </source>
</evidence>
<dbReference type="GO" id="GO:0005886">
    <property type="term" value="C:plasma membrane"/>
    <property type="evidence" value="ECO:0007669"/>
    <property type="project" value="UniProtKB-SubCell"/>
</dbReference>
<dbReference type="NCBIfam" id="TIGR01005">
    <property type="entry name" value="eps_transp_fam"/>
    <property type="match status" value="1"/>
</dbReference>
<dbReference type="GO" id="GO:0004713">
    <property type="term" value="F:protein tyrosine kinase activity"/>
    <property type="evidence" value="ECO:0007669"/>
    <property type="project" value="TreeGrafter"/>
</dbReference>
<keyword evidence="6" id="KW-0175">Coiled coil</keyword>
<proteinExistence type="predicted"/>
<feature type="coiled-coil region" evidence="6">
    <location>
        <begin position="291"/>
        <end position="399"/>
    </location>
</feature>
<gene>
    <name evidence="9" type="ORF">BFN67_01810</name>
</gene>
<evidence type="ECO:0000256" key="2">
    <source>
        <dbReference type="ARBA" id="ARBA00022475"/>
    </source>
</evidence>
<evidence type="ECO:0000256" key="7">
    <source>
        <dbReference type="SAM" id="Phobius"/>
    </source>
</evidence>
<dbReference type="InterPro" id="IPR005700">
    <property type="entry name" value="EPS_ExoP-like"/>
</dbReference>
<dbReference type="EMBL" id="MDET01000001">
    <property type="protein sequence ID" value="OQM77597.1"/>
    <property type="molecule type" value="Genomic_DNA"/>
</dbReference>
<evidence type="ECO:0000313" key="10">
    <source>
        <dbReference type="Proteomes" id="UP000191905"/>
    </source>
</evidence>
<evidence type="ECO:0000256" key="5">
    <source>
        <dbReference type="ARBA" id="ARBA00023136"/>
    </source>
</evidence>
<evidence type="ECO:0000256" key="4">
    <source>
        <dbReference type="ARBA" id="ARBA00022989"/>
    </source>
</evidence>
<organism evidence="9 10">
    <name type="scientific">Manganibacter manganicus</name>
    <dbReference type="NCBI Taxonomy" id="1873176"/>
    <lineage>
        <taxon>Bacteria</taxon>
        <taxon>Pseudomonadati</taxon>
        <taxon>Pseudomonadota</taxon>
        <taxon>Alphaproteobacteria</taxon>
        <taxon>Hyphomicrobiales</taxon>
        <taxon>Phyllobacteriaceae</taxon>
        <taxon>Manganibacter</taxon>
    </lineage>
</organism>
<dbReference type="PANTHER" id="PTHR32309">
    <property type="entry name" value="TYROSINE-PROTEIN KINASE"/>
    <property type="match status" value="1"/>
</dbReference>